<feature type="domain" description="SnoaL-like" evidence="1">
    <location>
        <begin position="10"/>
        <end position="108"/>
    </location>
</feature>
<dbReference type="OrthoDB" id="8684708at2"/>
<sequence length="116" mass="12709">MTIQLPPLAAAYVQATNQQDAAAFLRLFDDNAVVNDAGREFRGREAIKEWSESDIFAANVTLEVTAAKEEPQETVVTTKVDGTFDKTGLPDPLFIDQHLQFRDGKIAALACRLVTA</sequence>
<dbReference type="Pfam" id="PF12680">
    <property type="entry name" value="SnoaL_2"/>
    <property type="match status" value="1"/>
</dbReference>
<gene>
    <name evidence="2" type="ORF">ETAA8_15660</name>
</gene>
<protein>
    <submittedName>
        <fullName evidence="2">SnoaL-like domain protein</fullName>
    </submittedName>
</protein>
<evidence type="ECO:0000313" key="2">
    <source>
        <dbReference type="EMBL" id="QDU26488.1"/>
    </source>
</evidence>
<reference evidence="2 3" key="1">
    <citation type="submission" date="2019-02" db="EMBL/GenBank/DDBJ databases">
        <title>Deep-cultivation of Planctomycetes and their phenomic and genomic characterization uncovers novel biology.</title>
        <authorList>
            <person name="Wiegand S."/>
            <person name="Jogler M."/>
            <person name="Boedeker C."/>
            <person name="Pinto D."/>
            <person name="Vollmers J."/>
            <person name="Rivas-Marin E."/>
            <person name="Kohn T."/>
            <person name="Peeters S.H."/>
            <person name="Heuer A."/>
            <person name="Rast P."/>
            <person name="Oberbeckmann S."/>
            <person name="Bunk B."/>
            <person name="Jeske O."/>
            <person name="Meyerdierks A."/>
            <person name="Storesund J.E."/>
            <person name="Kallscheuer N."/>
            <person name="Luecker S."/>
            <person name="Lage O.M."/>
            <person name="Pohl T."/>
            <person name="Merkel B.J."/>
            <person name="Hornburger P."/>
            <person name="Mueller R.-W."/>
            <person name="Bruemmer F."/>
            <person name="Labrenz M."/>
            <person name="Spormann A.M."/>
            <person name="Op den Camp H."/>
            <person name="Overmann J."/>
            <person name="Amann R."/>
            <person name="Jetten M.S.M."/>
            <person name="Mascher T."/>
            <person name="Medema M.H."/>
            <person name="Devos D.P."/>
            <person name="Kaster A.-K."/>
            <person name="Ovreas L."/>
            <person name="Rohde M."/>
            <person name="Galperin M.Y."/>
            <person name="Jogler C."/>
        </authorList>
    </citation>
    <scope>NUCLEOTIDE SEQUENCE [LARGE SCALE GENOMIC DNA]</scope>
    <source>
        <strain evidence="2 3">ETA_A8</strain>
    </source>
</reference>
<dbReference type="InterPro" id="IPR037401">
    <property type="entry name" value="SnoaL-like"/>
</dbReference>
<dbReference type="AlphaFoldDB" id="A0A517Y8B7"/>
<dbReference type="EMBL" id="CP036274">
    <property type="protein sequence ID" value="QDU26488.1"/>
    <property type="molecule type" value="Genomic_DNA"/>
</dbReference>
<organism evidence="2 3">
    <name type="scientific">Anatilimnocola aggregata</name>
    <dbReference type="NCBI Taxonomy" id="2528021"/>
    <lineage>
        <taxon>Bacteria</taxon>
        <taxon>Pseudomonadati</taxon>
        <taxon>Planctomycetota</taxon>
        <taxon>Planctomycetia</taxon>
        <taxon>Pirellulales</taxon>
        <taxon>Pirellulaceae</taxon>
        <taxon>Anatilimnocola</taxon>
    </lineage>
</organism>
<dbReference type="Proteomes" id="UP000315017">
    <property type="component" value="Chromosome"/>
</dbReference>
<dbReference type="InterPro" id="IPR032710">
    <property type="entry name" value="NTF2-like_dom_sf"/>
</dbReference>
<accession>A0A517Y8B7</accession>
<dbReference type="Gene3D" id="3.10.450.50">
    <property type="match status" value="1"/>
</dbReference>
<dbReference type="KEGG" id="aagg:ETAA8_15660"/>
<evidence type="ECO:0000313" key="3">
    <source>
        <dbReference type="Proteomes" id="UP000315017"/>
    </source>
</evidence>
<evidence type="ECO:0000259" key="1">
    <source>
        <dbReference type="Pfam" id="PF12680"/>
    </source>
</evidence>
<dbReference type="SUPFAM" id="SSF54427">
    <property type="entry name" value="NTF2-like"/>
    <property type="match status" value="1"/>
</dbReference>
<proteinExistence type="predicted"/>
<keyword evidence="3" id="KW-1185">Reference proteome</keyword>
<name>A0A517Y8B7_9BACT</name>
<dbReference type="RefSeq" id="WP_145087124.1">
    <property type="nucleotide sequence ID" value="NZ_CP036274.1"/>
</dbReference>